<evidence type="ECO:0000313" key="1">
    <source>
        <dbReference type="EMBL" id="KAJ3537909.1"/>
    </source>
</evidence>
<keyword evidence="2" id="KW-1185">Reference proteome</keyword>
<comment type="caution">
    <text evidence="1">The sequence shown here is derived from an EMBL/GenBank/DDBJ whole genome shotgun (WGS) entry which is preliminary data.</text>
</comment>
<proteinExistence type="predicted"/>
<evidence type="ECO:0000313" key="2">
    <source>
        <dbReference type="Proteomes" id="UP001148662"/>
    </source>
</evidence>
<accession>A0ACC1SE96</accession>
<reference evidence="1" key="1">
    <citation type="submission" date="2022-07" db="EMBL/GenBank/DDBJ databases">
        <title>Genome Sequence of Phlebia brevispora.</title>
        <authorList>
            <person name="Buettner E."/>
        </authorList>
    </citation>
    <scope>NUCLEOTIDE SEQUENCE</scope>
    <source>
        <strain evidence="1">MPL23</strain>
    </source>
</reference>
<name>A0ACC1SE96_9APHY</name>
<gene>
    <name evidence="1" type="ORF">NM688_g6599</name>
</gene>
<sequence>MGNKTEENTTAERSQERIAALQAQLQAHIAKSLHLQSRLSAALDSLETLQYTHDRESAAHREANNLMNTKLAGLAEYTQKVEDERDELRDAVLALVEKVEVSNDYAVWPYSRIRLPDNLEPIKTPPGDAVMAHASQSADARDYGPFVVAALKAELEKERMSHARTHDSAELEIACLRSQLARRDAELQACVAHTDHGALLPGTPGRHRGKPTSKRHTPTSPLTPEETARILSSTNTKNRELELEIKSLASRLETSHRQSRPSTPAKEKASEGIASSPKRRIAEHTTSSPPPNFHTFPPSSPPSPHLAPHARPDTPSPYVMTPLMPVTPKRMHKTSSHTRLAKDITAQLQFNEPAFADFNEEMKKLSHEIDELKKERMHWKEVLATDSEATITVGSVIPTTKAAGGKPQEHEAPVNEIAALRAEFEEFKNATARREAEFEAEIMELRQILVGRQPEPAQSSGETDTLVAIPITASSLPAPHPEQDSCPDVPVQQLVDLAIAESPAGPLTRPVPDINEHPRRSSPMTEAR</sequence>
<organism evidence="1 2">
    <name type="scientific">Phlebia brevispora</name>
    <dbReference type="NCBI Taxonomy" id="194682"/>
    <lineage>
        <taxon>Eukaryota</taxon>
        <taxon>Fungi</taxon>
        <taxon>Dikarya</taxon>
        <taxon>Basidiomycota</taxon>
        <taxon>Agaricomycotina</taxon>
        <taxon>Agaricomycetes</taxon>
        <taxon>Polyporales</taxon>
        <taxon>Meruliaceae</taxon>
        <taxon>Phlebia</taxon>
    </lineage>
</organism>
<protein>
    <submittedName>
        <fullName evidence="1">Uncharacterized protein</fullName>
    </submittedName>
</protein>
<dbReference type="Proteomes" id="UP001148662">
    <property type="component" value="Unassembled WGS sequence"/>
</dbReference>
<dbReference type="EMBL" id="JANHOG010001388">
    <property type="protein sequence ID" value="KAJ3537909.1"/>
    <property type="molecule type" value="Genomic_DNA"/>
</dbReference>